<feature type="compositionally biased region" description="Low complexity" evidence="1">
    <location>
        <begin position="541"/>
        <end position="555"/>
    </location>
</feature>
<evidence type="ECO:0000256" key="1">
    <source>
        <dbReference type="SAM" id="MobiDB-lite"/>
    </source>
</evidence>
<dbReference type="VEuPathDB" id="ToxoDB:cyc_00737"/>
<proteinExistence type="predicted"/>
<feature type="region of interest" description="Disordered" evidence="1">
    <location>
        <begin position="387"/>
        <end position="420"/>
    </location>
</feature>
<comment type="caution">
    <text evidence="2">The sequence shown here is derived from an EMBL/GenBank/DDBJ whole genome shotgun (WGS) entry which is preliminary data.</text>
</comment>
<dbReference type="VEuPathDB" id="ToxoDB:LOC34617858"/>
<dbReference type="Proteomes" id="UP000095192">
    <property type="component" value="Unassembled WGS sequence"/>
</dbReference>
<accession>A0A1D3D477</accession>
<feature type="compositionally biased region" description="Low complexity" evidence="1">
    <location>
        <begin position="623"/>
        <end position="635"/>
    </location>
</feature>
<organism evidence="2 3">
    <name type="scientific">Cyclospora cayetanensis</name>
    <dbReference type="NCBI Taxonomy" id="88456"/>
    <lineage>
        <taxon>Eukaryota</taxon>
        <taxon>Sar</taxon>
        <taxon>Alveolata</taxon>
        <taxon>Apicomplexa</taxon>
        <taxon>Conoidasida</taxon>
        <taxon>Coccidia</taxon>
        <taxon>Eucoccidiorida</taxon>
        <taxon>Eimeriorina</taxon>
        <taxon>Eimeriidae</taxon>
        <taxon>Cyclospora</taxon>
    </lineage>
</organism>
<dbReference type="EMBL" id="JROU02000805">
    <property type="protein sequence ID" value="OEH78260.1"/>
    <property type="molecule type" value="Genomic_DNA"/>
</dbReference>
<name>A0A1D3D477_9EIME</name>
<dbReference type="AlphaFoldDB" id="A0A1D3D477"/>
<evidence type="ECO:0000313" key="3">
    <source>
        <dbReference type="Proteomes" id="UP000095192"/>
    </source>
</evidence>
<keyword evidence="3" id="KW-1185">Reference proteome</keyword>
<dbReference type="InParanoid" id="A0A1D3D477"/>
<feature type="compositionally biased region" description="Basic and acidic residues" evidence="1">
    <location>
        <begin position="595"/>
        <end position="610"/>
    </location>
</feature>
<feature type="region of interest" description="Disordered" evidence="1">
    <location>
        <begin position="541"/>
        <end position="636"/>
    </location>
</feature>
<feature type="compositionally biased region" description="Low complexity" evidence="1">
    <location>
        <begin position="398"/>
        <end position="420"/>
    </location>
</feature>
<gene>
    <name evidence="2" type="ORF">cyc_00737</name>
</gene>
<protein>
    <submittedName>
        <fullName evidence="2">Uncharacterized protein</fullName>
    </submittedName>
</protein>
<reference evidence="2 3" key="1">
    <citation type="journal article" date="2016" name="BMC Genomics">
        <title>Comparative genomics reveals Cyclospora cayetanensis possesses coccidia-like metabolism and invasion components but unique surface antigens.</title>
        <authorList>
            <person name="Liu S."/>
            <person name="Wang L."/>
            <person name="Zheng H."/>
            <person name="Xu Z."/>
            <person name="Roellig D.M."/>
            <person name="Li N."/>
            <person name="Frace M.A."/>
            <person name="Tang K."/>
            <person name="Arrowood M.J."/>
            <person name="Moss D.M."/>
            <person name="Zhang L."/>
            <person name="Feng Y."/>
            <person name="Xiao L."/>
        </authorList>
    </citation>
    <scope>NUCLEOTIDE SEQUENCE [LARGE SCALE GENOMIC DNA]</scope>
    <source>
        <strain evidence="2 3">CHN_HEN01</strain>
    </source>
</reference>
<sequence length="730" mass="76186">MCCRPQQHVGGRQRALRTFQQQRIGLQEEQQLRRKTAASPLEGLILKRGNAWPYTWTVRAVRLAPPLLLYYAAEGSARSMWWRSSPSGSAAPARPPRGSLRLSSRSLVLHPPFPLDCLGRQAAFFVAVIADAATTPLCCPSCCSGVPKRREGGCLCTNMALLLNAEEQDPLLHRLSKPRSAGVGTGDLNSSSCCCCCHDLAEVPPQTLTAASLAREESSTLKNLPALWRAGGPRAPRRACVSGRVSPSLSCATGEPLEDSGAVSKAGARPLELRRPAALSGVLLDLEGDWHAESQAAATAALEDEAALRADGWLGEIPRNLTRQARGEPQRIELLGGAIEAVRQGIRRHKEQQQQQEWGLLPITADRELVQALVDVQHALVPEENYAASAPHPPTPSSAPGATAAAPPVRATPEAPSTAAMEAAAQDAVFAAAASASALAVSNTSCRNTTAPAGRQVTGTVDEAAAPTNAALAPTTAPAGVAASDEAPLPDASIRTDSSATDGREDVAHIGAAVLNSLPATRTPAAADTCAAAGEASAAAVDGEADTAEGTADTAPASKPPLTGAIGRDLPQGKQDSSVSKHSSKSLTTPHYSKGAREVWRTESADEELLHPVSRATPSPGCSSLLTESEVTSELEQQHEEKQLLQSLVLELLERPVVAMEWQAGRGETAQCYRDAHATHPKQILRSVTGRFGVTNAIVGEAAGEGGQGAADQGCTVGKAWTGTRAALLP</sequence>
<evidence type="ECO:0000313" key="2">
    <source>
        <dbReference type="EMBL" id="OEH78260.1"/>
    </source>
</evidence>